<dbReference type="AlphaFoldDB" id="A0A1H5M6T8"/>
<dbReference type="STRING" id="390640.SAMN04488034_102550"/>
<reference evidence="2 3" key="1">
    <citation type="submission" date="2016-10" db="EMBL/GenBank/DDBJ databases">
        <authorList>
            <person name="de Groot N.N."/>
        </authorList>
    </citation>
    <scope>NUCLEOTIDE SEQUENCE [LARGE SCALE GENOMIC DNA]</scope>
    <source>
        <strain evidence="2 3">DSM 23553</strain>
    </source>
</reference>
<sequence length="181" mass="21190">MKTLILCLLLMGFTAIGHSQIVLEETRVDYVPYSMKVDPVTNSVTLKISESYYGEFQEDPLAFIEDNFSIDQFIRENEELDFDSYEVYFKSMKGDVKANYDKDGEMVSTYQRFKNVNLPDDVKLEILQQFRNSRVLKNSHVVTSKKWMIDKEFYKVKIQDGDKVRRLRIDRNTQGLSLVGL</sequence>
<dbReference type="EMBL" id="FNUG01000002">
    <property type="protein sequence ID" value="SEE84098.1"/>
    <property type="molecule type" value="Genomic_DNA"/>
</dbReference>
<keyword evidence="1" id="KW-0732">Signal</keyword>
<organism evidence="2 3">
    <name type="scientific">Salinimicrobium catena</name>
    <dbReference type="NCBI Taxonomy" id="390640"/>
    <lineage>
        <taxon>Bacteria</taxon>
        <taxon>Pseudomonadati</taxon>
        <taxon>Bacteroidota</taxon>
        <taxon>Flavobacteriia</taxon>
        <taxon>Flavobacteriales</taxon>
        <taxon>Flavobacteriaceae</taxon>
        <taxon>Salinimicrobium</taxon>
    </lineage>
</organism>
<feature type="signal peptide" evidence="1">
    <location>
        <begin position="1"/>
        <end position="19"/>
    </location>
</feature>
<protein>
    <submittedName>
        <fullName evidence="2">Uncharacterized protein</fullName>
    </submittedName>
</protein>
<dbReference type="RefSeq" id="WP_143019281.1">
    <property type="nucleotide sequence ID" value="NZ_FNGG01000002.1"/>
</dbReference>
<gene>
    <name evidence="2" type="ORF">SAMN04488034_102550</name>
</gene>
<accession>A0A1H5M6T8</accession>
<dbReference type="SUPFAM" id="SSF160574">
    <property type="entry name" value="BT0923-like"/>
    <property type="match status" value="1"/>
</dbReference>
<evidence type="ECO:0000313" key="2">
    <source>
        <dbReference type="EMBL" id="SEE84098.1"/>
    </source>
</evidence>
<feature type="chain" id="PRO_5011697071" evidence="1">
    <location>
        <begin position="20"/>
        <end position="181"/>
    </location>
</feature>
<evidence type="ECO:0000313" key="3">
    <source>
        <dbReference type="Proteomes" id="UP000199448"/>
    </source>
</evidence>
<proteinExistence type="predicted"/>
<dbReference type="Proteomes" id="UP000199448">
    <property type="component" value="Unassembled WGS sequence"/>
</dbReference>
<name>A0A1H5M6T8_9FLAO</name>
<keyword evidence="3" id="KW-1185">Reference proteome</keyword>
<evidence type="ECO:0000256" key="1">
    <source>
        <dbReference type="SAM" id="SignalP"/>
    </source>
</evidence>
<dbReference type="OrthoDB" id="1442029at2"/>